<dbReference type="InterPro" id="IPR036322">
    <property type="entry name" value="WD40_repeat_dom_sf"/>
</dbReference>
<evidence type="ECO:0000259" key="4">
    <source>
        <dbReference type="SMART" id="SM01302"/>
    </source>
</evidence>
<sequence length="1358" mass="151017">MDVPTPRERAHSSDHPVRPNPTSQQMSPTGPGGHVDGDASSGFVTISNSWSSNRGFSSMGGTAAAPTRPLAWASIRHQVLEDEKVEAAEKGGTIEGCSQAVLVTCLHLSHEMALREVGQYAWTTPMVKDPRGSMMRIMNEYTKQVENIAPQSGLNVRAAPDPSKTSIQQHLQKARLAAGPDSYVAVIYSGHGIQEPPTEAGELWCYDKSFEECVNGGGPSEYIPILLFDLLTWAGAASCYVWDCAHAGRFVRAALVEAEEIDSQLRAAALQNPTVAELHPAVYSKRQIHFAACGADQVIPRIPGLPDDLFTACLTSPLRVAILYHNLRTFPLTTTRTQEDKKRVEKYSSKSPAYMAVLWENLTQEIKDRLWSELSAILHTIAWQALEGKEYQKLFALSGDIISNLACGFLVAQKVLGSYHVNPESIPSIPSTTSHALWTTWELIMDNLFEQLPMWFDESTDSSWVESISLVSFMQDQLDSILGSDQSAREDPDEHYPTLSRLPIICQAALTEQFRHRAATALDACLRGLDIKGLALAIQGGALDTAAQLLALDDPSISREMISIWASLVRQDSAVLSLAKEGLTANRLTSVPCVRFFLDNLDRHVNSFDNDSITTTIQTAAVLSTIANFVAGRKAPLFTERTLKMAGVMVGRNEPLVQQWGALLLAEVLASIRIDEQVDHHFDTLREQLIDLIDSRVVEVRACAVYGLSRFIDVTPVSDIRQMKGVLDVTKHLLRYPRTVGSPLVRKELVRLWHRVLRKGGRWTSILLLMYFVQLASESIPQKVTECQEIARDLSEQLDLKKEQHDLFFPINNIFKCLHVMLHDPNNQVSSMVATSFKIVSNELRSLVRESHWTKLYDAVFPTVRGENLWTENQIGVLKHLKERLMQVWDKPPMLIKSLEGSGKGEWNSDLFEKTKMSLHAYLATQIPRMVEEEDPVPVVRSSERTWILRHRVLEDSLVVAEQQVGLPWKWNMKEMSTPDPWSFIWYHSFNSTVLSCNESPIVMLWDWSTARKTGQVKLKSPAGSKITSARFVNELHEQMVVLAEMNTGDIHVLAGPSHEPSQMSTISSFLALDVPRTSQNFKLSGHRHLRTTWWRQSGKLAVAGASEVLNVWDCQGERCERSLRTNATVACKTLITEPVSGNILLGGFADGTVRLFDLRQQRKTPLLSYVGDTSEDKRVRSGKRIYKLGVKLGESKHITTAGENGMINIHDLRMLTSPTSSILAHADGMAWASYQAHSGLMSTISSLNPPSGSSNLHSHSHLHGEHSGRPRVNWGLYRSTLSNLSTVTEDVITFANQQSDVLAQNQVPYTVIHPLRPFLGIGYGRSCLLRGSGVGKGEDTDSGSYSFLKAQARFVAD</sequence>
<dbReference type="GO" id="GO:0010506">
    <property type="term" value="P:regulation of autophagy"/>
    <property type="evidence" value="ECO:0007669"/>
    <property type="project" value="TreeGrafter"/>
</dbReference>
<evidence type="ECO:0000313" key="6">
    <source>
        <dbReference type="Proteomes" id="UP000289152"/>
    </source>
</evidence>
<feature type="region of interest" description="Disordered" evidence="3">
    <location>
        <begin position="1"/>
        <end position="43"/>
    </location>
</feature>
<dbReference type="InterPro" id="IPR011989">
    <property type="entry name" value="ARM-like"/>
</dbReference>
<dbReference type="Gene3D" id="3.40.50.1460">
    <property type="match status" value="1"/>
</dbReference>
<organism evidence="5 6">
    <name type="scientific">Tremella mesenterica</name>
    <name type="common">Jelly fungus</name>
    <dbReference type="NCBI Taxonomy" id="5217"/>
    <lineage>
        <taxon>Eukaryota</taxon>
        <taxon>Fungi</taxon>
        <taxon>Dikarya</taxon>
        <taxon>Basidiomycota</taxon>
        <taxon>Agaricomycotina</taxon>
        <taxon>Tremellomycetes</taxon>
        <taxon>Tremellales</taxon>
        <taxon>Tremellaceae</taxon>
        <taxon>Tremella</taxon>
    </lineage>
</organism>
<gene>
    <name evidence="5" type="ORF">M231_05088</name>
</gene>
<name>A0A4Q1BJ81_TREME</name>
<dbReference type="Proteomes" id="UP000289152">
    <property type="component" value="Unassembled WGS sequence"/>
</dbReference>
<dbReference type="InterPro" id="IPR015943">
    <property type="entry name" value="WD40/YVTN_repeat-like_dom_sf"/>
</dbReference>
<keyword evidence="2" id="KW-0677">Repeat</keyword>
<evidence type="ECO:0000256" key="3">
    <source>
        <dbReference type="SAM" id="MobiDB-lite"/>
    </source>
</evidence>
<accession>A0A4Q1BJ81</accession>
<dbReference type="InterPro" id="IPR016024">
    <property type="entry name" value="ARM-type_fold"/>
</dbReference>
<dbReference type="SUPFAM" id="SSF48371">
    <property type="entry name" value="ARM repeat"/>
    <property type="match status" value="1"/>
</dbReference>
<evidence type="ECO:0000313" key="5">
    <source>
        <dbReference type="EMBL" id="RXK37676.1"/>
    </source>
</evidence>
<keyword evidence="1" id="KW-0853">WD repeat</keyword>
<dbReference type="PANTHER" id="PTHR12848">
    <property type="entry name" value="REGULATORY-ASSOCIATED PROTEIN OF MTOR"/>
    <property type="match status" value="1"/>
</dbReference>
<dbReference type="PRINTS" id="PR01547">
    <property type="entry name" value="YEAST176DUF"/>
</dbReference>
<reference evidence="5 6" key="1">
    <citation type="submission" date="2016-06" db="EMBL/GenBank/DDBJ databases">
        <title>Evolution of pathogenesis and genome organization in the Tremellales.</title>
        <authorList>
            <person name="Cuomo C."/>
            <person name="Litvintseva A."/>
            <person name="Heitman J."/>
            <person name="Chen Y."/>
            <person name="Sun S."/>
            <person name="Springer D."/>
            <person name="Dromer F."/>
            <person name="Young S."/>
            <person name="Zeng Q."/>
            <person name="Chapman S."/>
            <person name="Gujja S."/>
            <person name="Saif S."/>
            <person name="Birren B."/>
        </authorList>
    </citation>
    <scope>NUCLEOTIDE SEQUENCE [LARGE SCALE GENOMIC DNA]</scope>
    <source>
        <strain evidence="5 6">ATCC 28783</strain>
    </source>
</reference>
<keyword evidence="6" id="KW-1185">Reference proteome</keyword>
<comment type="caution">
    <text evidence="5">The sequence shown here is derived from an EMBL/GenBank/DDBJ whole genome shotgun (WGS) entry which is preliminary data.</text>
</comment>
<dbReference type="InParanoid" id="A0A4Q1BJ81"/>
<dbReference type="SMART" id="SM01302">
    <property type="entry name" value="Raptor_N"/>
    <property type="match status" value="1"/>
</dbReference>
<dbReference type="OrthoDB" id="10262360at2759"/>
<dbReference type="Gene3D" id="1.25.10.10">
    <property type="entry name" value="Leucine-rich Repeat Variant"/>
    <property type="match status" value="1"/>
</dbReference>
<dbReference type="GO" id="GO:0031931">
    <property type="term" value="C:TORC1 complex"/>
    <property type="evidence" value="ECO:0007669"/>
    <property type="project" value="InterPro"/>
</dbReference>
<feature type="region of interest" description="Disordered" evidence="3">
    <location>
        <begin position="1249"/>
        <end position="1268"/>
    </location>
</feature>
<protein>
    <recommendedName>
        <fullName evidence="4">Raptor N-terminal CASPase-like domain-containing protein</fullName>
    </recommendedName>
</protein>
<feature type="compositionally biased region" description="Basic and acidic residues" evidence="3">
    <location>
        <begin position="1"/>
        <end position="17"/>
    </location>
</feature>
<dbReference type="GO" id="GO:0005737">
    <property type="term" value="C:cytoplasm"/>
    <property type="evidence" value="ECO:0007669"/>
    <property type="project" value="TreeGrafter"/>
</dbReference>
<dbReference type="GO" id="GO:0031929">
    <property type="term" value="P:TOR signaling"/>
    <property type="evidence" value="ECO:0007669"/>
    <property type="project" value="InterPro"/>
</dbReference>
<dbReference type="VEuPathDB" id="FungiDB:TREMEDRAFT_32602"/>
<dbReference type="Pfam" id="PF14538">
    <property type="entry name" value="Raptor_N"/>
    <property type="match status" value="1"/>
</dbReference>
<dbReference type="STRING" id="5217.A0A4Q1BJ81"/>
<dbReference type="InterPro" id="IPR004083">
    <property type="entry name" value="Raptor"/>
</dbReference>
<dbReference type="Gene3D" id="2.130.10.10">
    <property type="entry name" value="YVTN repeat-like/Quinoprotein amine dehydrogenase"/>
    <property type="match status" value="1"/>
</dbReference>
<dbReference type="InterPro" id="IPR029347">
    <property type="entry name" value="Raptor_N"/>
</dbReference>
<evidence type="ECO:0000256" key="2">
    <source>
        <dbReference type="ARBA" id="ARBA00022737"/>
    </source>
</evidence>
<dbReference type="GO" id="GO:0009267">
    <property type="term" value="P:cellular response to starvation"/>
    <property type="evidence" value="ECO:0007669"/>
    <property type="project" value="TreeGrafter"/>
</dbReference>
<feature type="compositionally biased region" description="Low complexity" evidence="3">
    <location>
        <begin position="1249"/>
        <end position="1258"/>
    </location>
</feature>
<dbReference type="SUPFAM" id="SSF50978">
    <property type="entry name" value="WD40 repeat-like"/>
    <property type="match status" value="1"/>
</dbReference>
<dbReference type="PANTHER" id="PTHR12848:SF16">
    <property type="entry name" value="REGULATORY-ASSOCIATED PROTEIN OF MTOR"/>
    <property type="match status" value="1"/>
</dbReference>
<proteinExistence type="predicted"/>
<dbReference type="GO" id="GO:0071230">
    <property type="term" value="P:cellular response to amino acid stimulus"/>
    <property type="evidence" value="ECO:0007669"/>
    <property type="project" value="TreeGrafter"/>
</dbReference>
<dbReference type="GO" id="GO:0030307">
    <property type="term" value="P:positive regulation of cell growth"/>
    <property type="evidence" value="ECO:0007669"/>
    <property type="project" value="TreeGrafter"/>
</dbReference>
<dbReference type="GO" id="GO:0030674">
    <property type="term" value="F:protein-macromolecule adaptor activity"/>
    <property type="evidence" value="ECO:0007669"/>
    <property type="project" value="TreeGrafter"/>
</dbReference>
<feature type="domain" description="Raptor N-terminal CASPase-like" evidence="4">
    <location>
        <begin position="94"/>
        <end position="255"/>
    </location>
</feature>
<dbReference type="EMBL" id="SDIL01000063">
    <property type="protein sequence ID" value="RXK37676.1"/>
    <property type="molecule type" value="Genomic_DNA"/>
</dbReference>
<evidence type="ECO:0000256" key="1">
    <source>
        <dbReference type="ARBA" id="ARBA00022574"/>
    </source>
</evidence>